<dbReference type="SUPFAM" id="SSF143631">
    <property type="entry name" value="ApbE-like"/>
    <property type="match status" value="1"/>
</dbReference>
<evidence type="ECO:0000313" key="12">
    <source>
        <dbReference type="EMBL" id="WZL76911.1"/>
    </source>
</evidence>
<accession>A0ABZ2YFI0</accession>
<evidence type="ECO:0000256" key="4">
    <source>
        <dbReference type="ARBA" id="ARBA00022630"/>
    </source>
</evidence>
<evidence type="ECO:0000256" key="9">
    <source>
        <dbReference type="ARBA" id="ARBA00031306"/>
    </source>
</evidence>
<evidence type="ECO:0000256" key="5">
    <source>
        <dbReference type="ARBA" id="ARBA00022679"/>
    </source>
</evidence>
<keyword evidence="13" id="KW-1185">Reference proteome</keyword>
<evidence type="ECO:0000256" key="7">
    <source>
        <dbReference type="ARBA" id="ARBA00022827"/>
    </source>
</evidence>
<dbReference type="GO" id="GO:0016740">
    <property type="term" value="F:transferase activity"/>
    <property type="evidence" value="ECO:0007669"/>
    <property type="project" value="UniProtKB-KW"/>
</dbReference>
<gene>
    <name evidence="12" type="ORF">QBE54_04065</name>
</gene>
<comment type="catalytic activity">
    <reaction evidence="10 11">
        <text>L-threonyl-[protein] + FAD = FMN-L-threonyl-[protein] + AMP + H(+)</text>
        <dbReference type="Rhea" id="RHEA:36847"/>
        <dbReference type="Rhea" id="RHEA-COMP:11060"/>
        <dbReference type="Rhea" id="RHEA-COMP:11061"/>
        <dbReference type="ChEBI" id="CHEBI:15378"/>
        <dbReference type="ChEBI" id="CHEBI:30013"/>
        <dbReference type="ChEBI" id="CHEBI:57692"/>
        <dbReference type="ChEBI" id="CHEBI:74257"/>
        <dbReference type="ChEBI" id="CHEBI:456215"/>
        <dbReference type="EC" id="2.7.1.180"/>
    </reaction>
</comment>
<dbReference type="InterPro" id="IPR024932">
    <property type="entry name" value="ApbE"/>
</dbReference>
<dbReference type="Pfam" id="PF02424">
    <property type="entry name" value="ApbE"/>
    <property type="match status" value="1"/>
</dbReference>
<evidence type="ECO:0000256" key="6">
    <source>
        <dbReference type="ARBA" id="ARBA00022723"/>
    </source>
</evidence>
<reference evidence="12 13" key="1">
    <citation type="submission" date="2023-03" db="EMBL/GenBank/DDBJ databases">
        <title>Novel Species.</title>
        <authorList>
            <person name="Ma S."/>
        </authorList>
    </citation>
    <scope>NUCLEOTIDE SEQUENCE [LARGE SCALE GENOMIC DNA]</scope>
    <source>
        <strain evidence="12 13">B11</strain>
    </source>
</reference>
<dbReference type="Proteomes" id="UP001461341">
    <property type="component" value="Chromosome"/>
</dbReference>
<keyword evidence="4 11" id="KW-0285">Flavoprotein</keyword>
<keyword evidence="6 11" id="KW-0479">Metal-binding</keyword>
<dbReference type="PANTHER" id="PTHR30040">
    <property type="entry name" value="THIAMINE BIOSYNTHESIS LIPOPROTEIN APBE"/>
    <property type="match status" value="1"/>
</dbReference>
<dbReference type="EC" id="2.7.1.180" evidence="2 11"/>
<name>A0ABZ2YFI0_9BACT</name>
<evidence type="ECO:0000256" key="2">
    <source>
        <dbReference type="ARBA" id="ARBA00011955"/>
    </source>
</evidence>
<evidence type="ECO:0000313" key="13">
    <source>
        <dbReference type="Proteomes" id="UP001461341"/>
    </source>
</evidence>
<dbReference type="InterPro" id="IPR003374">
    <property type="entry name" value="ApbE-like_sf"/>
</dbReference>
<sequence length="342" mass="37874">MNFKVVTWLLAFPLLMVALIFAFWKARGFSLESFYLTGFDSFIEIRVEAHELSKLRPEVEKLVSELDRKWNRFAPESEIYLLNNARRRVKLSPDTISVLQEALILQQKTGGYFNPFMASLVDAWGFSGDKPSVPDESTVRKLVLDVQKSSLVIDPENGEAQLLGSGSVDLGGIGKGYLADKISSLFRKMRISTFLINAGGTVLVSGREFRIGIKDPRGEGIIGSISLKEGAVATSGDYFRFFIADGKRYFHILNPFSGFPCRDFQSVTVVSREAALSDALATALMAGGREALSVIVQSFPAIGICIVDAEGKVLITPNMLSEFKFKVTKEINYYLLKADPRL</sequence>
<dbReference type="Gene3D" id="3.10.520.10">
    <property type="entry name" value="ApbE-like domains"/>
    <property type="match status" value="1"/>
</dbReference>
<evidence type="ECO:0000256" key="3">
    <source>
        <dbReference type="ARBA" id="ARBA00016337"/>
    </source>
</evidence>
<keyword evidence="8 11" id="KW-0460">Magnesium</keyword>
<comment type="cofactor">
    <cofactor evidence="1">
        <name>Mg(2+)</name>
        <dbReference type="ChEBI" id="CHEBI:18420"/>
    </cofactor>
</comment>
<keyword evidence="7 11" id="KW-0274">FAD</keyword>
<dbReference type="RefSeq" id="WP_369019076.1">
    <property type="nucleotide sequence ID" value="NZ_CP121689.1"/>
</dbReference>
<organism evidence="12 13">
    <name type="scientific">Thermatribacter velox</name>
    <dbReference type="NCBI Taxonomy" id="3039681"/>
    <lineage>
        <taxon>Bacteria</taxon>
        <taxon>Pseudomonadati</taxon>
        <taxon>Atribacterota</taxon>
        <taxon>Atribacteria</taxon>
        <taxon>Atribacterales</taxon>
        <taxon>Thermatribacteraceae</taxon>
        <taxon>Thermatribacter</taxon>
    </lineage>
</organism>
<evidence type="ECO:0000256" key="1">
    <source>
        <dbReference type="ARBA" id="ARBA00001946"/>
    </source>
</evidence>
<dbReference type="EMBL" id="CP121689">
    <property type="protein sequence ID" value="WZL76911.1"/>
    <property type="molecule type" value="Genomic_DNA"/>
</dbReference>
<dbReference type="PIRSF" id="PIRSF006268">
    <property type="entry name" value="ApbE"/>
    <property type="match status" value="1"/>
</dbReference>
<evidence type="ECO:0000256" key="10">
    <source>
        <dbReference type="ARBA" id="ARBA00048540"/>
    </source>
</evidence>
<proteinExistence type="inferred from homology"/>
<comment type="similarity">
    <text evidence="11">Belongs to the ApbE family.</text>
</comment>
<evidence type="ECO:0000256" key="8">
    <source>
        <dbReference type="ARBA" id="ARBA00022842"/>
    </source>
</evidence>
<dbReference type="PANTHER" id="PTHR30040:SF2">
    <property type="entry name" value="FAD:PROTEIN FMN TRANSFERASE"/>
    <property type="match status" value="1"/>
</dbReference>
<evidence type="ECO:0000256" key="11">
    <source>
        <dbReference type="PIRNR" id="PIRNR006268"/>
    </source>
</evidence>
<keyword evidence="5 11" id="KW-0808">Transferase</keyword>
<protein>
    <recommendedName>
        <fullName evidence="3 11">FAD:protein FMN transferase</fullName>
        <ecNumber evidence="2 11">2.7.1.180</ecNumber>
    </recommendedName>
    <alternativeName>
        <fullName evidence="9 11">Flavin transferase</fullName>
    </alternativeName>
</protein>